<sequence>MIVGLIPGGKALKPVTKIVGNIVKYRKIVKVTVNGVTKNIPLPINIVNGIVEFGSDGYNRSQLRKILNITDSAIQAHHIIPLNFRNSPLVQKAAKSDNVFHISDKLNGIPLPSTNHLTGHNTIGGYSDTVSQVLTDINQFVGNDYNKANDELVNFISYLDNLIRNNSDKNLGQIADLINYTVN</sequence>
<name>A0A1A7QJS5_9FLAO</name>
<dbReference type="InterPro" id="IPR032871">
    <property type="entry name" value="AHH_dom_containing"/>
</dbReference>
<keyword evidence="2" id="KW-1185">Reference proteome</keyword>
<evidence type="ECO:0000313" key="2">
    <source>
        <dbReference type="Proteomes" id="UP000248987"/>
    </source>
</evidence>
<organism evidence="1 2">
    <name type="scientific">Gelidibacter algens</name>
    <dbReference type="NCBI Taxonomy" id="49280"/>
    <lineage>
        <taxon>Bacteria</taxon>
        <taxon>Pseudomonadati</taxon>
        <taxon>Bacteroidota</taxon>
        <taxon>Flavobacteriia</taxon>
        <taxon>Flavobacteriales</taxon>
        <taxon>Flavobacteriaceae</taxon>
        <taxon>Gelidibacter</taxon>
    </lineage>
</organism>
<dbReference type="STRING" id="49280.A9996_18840"/>
<comment type="caution">
    <text evidence="1">The sequence shown here is derived from an EMBL/GenBank/DDBJ whole genome shotgun (WGS) entry which is preliminary data.</text>
</comment>
<accession>A0A1A7QJS5</accession>
<reference evidence="1 2" key="1">
    <citation type="submission" date="2018-06" db="EMBL/GenBank/DDBJ databases">
        <title>Genomic Encyclopedia of Archaeal and Bacterial Type Strains, Phase II (KMG-II): from individual species to whole genera.</title>
        <authorList>
            <person name="Goeker M."/>
        </authorList>
    </citation>
    <scope>NUCLEOTIDE SEQUENCE [LARGE SCALE GENOMIC DNA]</scope>
    <source>
        <strain evidence="1 2">DSM 12408</strain>
    </source>
</reference>
<dbReference type="RefSeq" id="WP_066438979.1">
    <property type="nucleotide sequence ID" value="NZ_LZRN01000084.1"/>
</dbReference>
<dbReference type="Pfam" id="PF14412">
    <property type="entry name" value="AHH"/>
    <property type="match status" value="1"/>
</dbReference>
<dbReference type="Proteomes" id="UP000248987">
    <property type="component" value="Unassembled WGS sequence"/>
</dbReference>
<dbReference type="AlphaFoldDB" id="A0A1A7QJS5"/>
<proteinExistence type="predicted"/>
<gene>
    <name evidence="1" type="ORF">LX77_03723</name>
</gene>
<dbReference type="EMBL" id="QLLQ01000026">
    <property type="protein sequence ID" value="RAJ18688.1"/>
    <property type="molecule type" value="Genomic_DNA"/>
</dbReference>
<protein>
    <submittedName>
        <fullName evidence="1">HNH/ENDO VII superfamily nuclease</fullName>
    </submittedName>
</protein>
<dbReference type="OrthoDB" id="3078827at2"/>
<evidence type="ECO:0000313" key="1">
    <source>
        <dbReference type="EMBL" id="RAJ18688.1"/>
    </source>
</evidence>